<evidence type="ECO:0000313" key="2">
    <source>
        <dbReference type="Proteomes" id="UP001164929"/>
    </source>
</evidence>
<accession>A0AAD6WHH7</accession>
<dbReference type="InterPro" id="IPR040256">
    <property type="entry name" value="At4g02000-like"/>
</dbReference>
<reference evidence="1 2" key="1">
    <citation type="journal article" date="2023" name="Mol. Ecol. Resour.">
        <title>Chromosome-level genome assembly of a triploid poplar Populus alba 'Berolinensis'.</title>
        <authorList>
            <person name="Chen S."/>
            <person name="Yu Y."/>
            <person name="Wang X."/>
            <person name="Wang S."/>
            <person name="Zhang T."/>
            <person name="Zhou Y."/>
            <person name="He R."/>
            <person name="Meng N."/>
            <person name="Wang Y."/>
            <person name="Liu W."/>
            <person name="Liu Z."/>
            <person name="Liu J."/>
            <person name="Guo Q."/>
            <person name="Huang H."/>
            <person name="Sederoff R.R."/>
            <person name="Wang G."/>
            <person name="Qu G."/>
            <person name="Chen S."/>
        </authorList>
    </citation>
    <scope>NUCLEOTIDE SEQUENCE [LARGE SCALE GENOMIC DNA]</scope>
    <source>
        <strain evidence="1">SC-2020</strain>
    </source>
</reference>
<dbReference type="PANTHER" id="PTHR31286">
    <property type="entry name" value="GLYCINE-RICH CELL WALL STRUCTURAL PROTEIN 1.8-LIKE"/>
    <property type="match status" value="1"/>
</dbReference>
<gene>
    <name evidence="1" type="ORF">NC653_002976</name>
</gene>
<dbReference type="Proteomes" id="UP001164929">
    <property type="component" value="Chromosome 1"/>
</dbReference>
<comment type="caution">
    <text evidence="1">The sequence shown here is derived from an EMBL/GenBank/DDBJ whole genome shotgun (WGS) entry which is preliminary data.</text>
</comment>
<protein>
    <submittedName>
        <fullName evidence="1">Uncharacterized protein</fullName>
    </submittedName>
</protein>
<proteinExistence type="predicted"/>
<evidence type="ECO:0000313" key="1">
    <source>
        <dbReference type="EMBL" id="KAJ7013118.1"/>
    </source>
</evidence>
<dbReference type="AlphaFoldDB" id="A0AAD6WHH7"/>
<dbReference type="EMBL" id="JAQIZT010000001">
    <property type="protein sequence ID" value="KAJ7013118.1"/>
    <property type="molecule type" value="Genomic_DNA"/>
</dbReference>
<keyword evidence="2" id="KW-1185">Reference proteome</keyword>
<organism evidence="1 2">
    <name type="scientific">Populus alba x Populus x berolinensis</name>
    <dbReference type="NCBI Taxonomy" id="444605"/>
    <lineage>
        <taxon>Eukaryota</taxon>
        <taxon>Viridiplantae</taxon>
        <taxon>Streptophyta</taxon>
        <taxon>Embryophyta</taxon>
        <taxon>Tracheophyta</taxon>
        <taxon>Spermatophyta</taxon>
        <taxon>Magnoliopsida</taxon>
        <taxon>eudicotyledons</taxon>
        <taxon>Gunneridae</taxon>
        <taxon>Pentapetalae</taxon>
        <taxon>rosids</taxon>
        <taxon>fabids</taxon>
        <taxon>Malpighiales</taxon>
        <taxon>Salicaceae</taxon>
        <taxon>Saliceae</taxon>
        <taxon>Populus</taxon>
    </lineage>
</organism>
<sequence length="78" mass="9250">MEYYDNSVLWTIGNKIGKTLKVNKATSIGMRGNYARICVEVDLTKPLLAKFKLRRRVRRIIYEGLHLICFQYGQYRHK</sequence>
<dbReference type="PANTHER" id="PTHR31286:SF99">
    <property type="entry name" value="DUF4283 DOMAIN-CONTAINING PROTEIN"/>
    <property type="match status" value="1"/>
</dbReference>
<name>A0AAD6WHH7_9ROSI</name>